<feature type="compositionally biased region" description="Basic and acidic residues" evidence="1">
    <location>
        <begin position="94"/>
        <end position="108"/>
    </location>
</feature>
<name>A0AA41QVW5_9MICO</name>
<evidence type="ECO:0000259" key="2">
    <source>
        <dbReference type="PROSITE" id="PS50965"/>
    </source>
</evidence>
<keyword evidence="4" id="KW-1185">Reference proteome</keyword>
<reference evidence="3" key="1">
    <citation type="submission" date="2022-03" db="EMBL/GenBank/DDBJ databases">
        <title>Cryobacterium sp. nov. strain ZS14-85, isolated from Antarctic soil.</title>
        <authorList>
            <person name="Li J."/>
            <person name="Niu G."/>
        </authorList>
    </citation>
    <scope>NUCLEOTIDE SEQUENCE</scope>
    <source>
        <strain evidence="3">ZS14-85</strain>
    </source>
</reference>
<accession>A0AA41QVW5</accession>
<dbReference type="PROSITE" id="PS50965">
    <property type="entry name" value="NERD"/>
    <property type="match status" value="1"/>
</dbReference>
<comment type="caution">
    <text evidence="3">The sequence shown here is derived from an EMBL/GenBank/DDBJ whole genome shotgun (WGS) entry which is preliminary data.</text>
</comment>
<dbReference type="EMBL" id="JALGAR010000002">
    <property type="protein sequence ID" value="MCI4658038.1"/>
    <property type="molecule type" value="Genomic_DNA"/>
</dbReference>
<dbReference type="Proteomes" id="UP001165341">
    <property type="component" value="Unassembled WGS sequence"/>
</dbReference>
<sequence>MSSEAALTPKRMRLRYSGPCRICDVEILAGTMALYERETKTVACLTCAQDSAVATPSVAVPIERSPVDKDAVTSPEPAPEDLEVFGGTAGASAQREHDRRKDKRETRIRENHPHIGGLILALSDEPQSTRAWAVGAQGEVALGQRLDKLSGSGVHVLHDRRIPPTRANIDHIAVCPSGVFVIDAKKYQGRPRLQVEGGLIRPRTETLMVGSRKQDGLVAGVLKQVTRVSAALAGAGKDGVPVHGMLCFVAAEWPLFGGDFIIDGVHVLWPKKAVEHLQKAGPLDEPTMRQIHRALASAFPPA</sequence>
<dbReference type="InterPro" id="IPR011528">
    <property type="entry name" value="NERD"/>
</dbReference>
<evidence type="ECO:0000313" key="4">
    <source>
        <dbReference type="Proteomes" id="UP001165341"/>
    </source>
</evidence>
<proteinExistence type="predicted"/>
<evidence type="ECO:0000313" key="3">
    <source>
        <dbReference type="EMBL" id="MCI4658038.1"/>
    </source>
</evidence>
<protein>
    <submittedName>
        <fullName evidence="3">NERD domain-containing protein</fullName>
    </submittedName>
</protein>
<dbReference type="AlphaFoldDB" id="A0AA41QVW5"/>
<feature type="domain" description="NERD" evidence="2">
    <location>
        <begin position="134"/>
        <end position="255"/>
    </location>
</feature>
<gene>
    <name evidence="3" type="ORF">MQH31_09480</name>
</gene>
<evidence type="ECO:0000256" key="1">
    <source>
        <dbReference type="SAM" id="MobiDB-lite"/>
    </source>
</evidence>
<organism evidence="3 4">
    <name type="scientific">Cryobacterium zhongshanensis</name>
    <dbReference type="NCBI Taxonomy" id="2928153"/>
    <lineage>
        <taxon>Bacteria</taxon>
        <taxon>Bacillati</taxon>
        <taxon>Actinomycetota</taxon>
        <taxon>Actinomycetes</taxon>
        <taxon>Micrococcales</taxon>
        <taxon>Microbacteriaceae</taxon>
        <taxon>Cryobacterium</taxon>
    </lineage>
</organism>
<feature type="region of interest" description="Disordered" evidence="1">
    <location>
        <begin position="65"/>
        <end position="108"/>
    </location>
</feature>
<dbReference type="Pfam" id="PF08378">
    <property type="entry name" value="NERD"/>
    <property type="match status" value="1"/>
</dbReference>
<dbReference type="RefSeq" id="WP_243011831.1">
    <property type="nucleotide sequence ID" value="NZ_JALGAR010000002.1"/>
</dbReference>